<reference evidence="4" key="1">
    <citation type="submission" date="2017-09" db="EMBL/GenBank/DDBJ databases">
        <title>Metaegenomics of thermophilic ammonia-oxidizing enrichment culture.</title>
        <authorList>
            <person name="Kato S."/>
            <person name="Suzuki K."/>
        </authorList>
    </citation>
    <scope>NUCLEOTIDE SEQUENCE [LARGE SCALE GENOMIC DNA]</scope>
</reference>
<organism evidence="3 4">
    <name type="scientific">Candidatus Thermoflexus japonica</name>
    <dbReference type="NCBI Taxonomy" id="2035417"/>
    <lineage>
        <taxon>Bacteria</taxon>
        <taxon>Bacillati</taxon>
        <taxon>Chloroflexota</taxon>
        <taxon>Thermoflexia</taxon>
        <taxon>Thermoflexales</taxon>
        <taxon>Thermoflexaceae</taxon>
        <taxon>Thermoflexus</taxon>
    </lineage>
</organism>
<evidence type="ECO:0000313" key="4">
    <source>
        <dbReference type="Proteomes" id="UP000236642"/>
    </source>
</evidence>
<comment type="caution">
    <text evidence="3">The sequence shown here is derived from an EMBL/GenBank/DDBJ whole genome shotgun (WGS) entry which is preliminary data.</text>
</comment>
<protein>
    <recommendedName>
        <fullName evidence="5">CHRD domain-containing protein</fullName>
    </recommendedName>
</protein>
<keyword evidence="1" id="KW-0812">Transmembrane</keyword>
<feature type="chain" id="PRO_5014112107" description="CHRD domain-containing protein" evidence="2">
    <location>
        <begin position="25"/>
        <end position="168"/>
    </location>
</feature>
<keyword evidence="1" id="KW-0472">Membrane</keyword>
<evidence type="ECO:0000313" key="3">
    <source>
        <dbReference type="EMBL" id="GBD10180.1"/>
    </source>
</evidence>
<dbReference type="NCBIfam" id="TIGR01167">
    <property type="entry name" value="LPXTG_anchor"/>
    <property type="match status" value="1"/>
</dbReference>
<gene>
    <name evidence="3" type="ORF">HRbin22_02445</name>
</gene>
<sequence length="168" mass="17301">MKRIPFGLGVLLAILLIAAAPAQATVTIRLREQSGSGQSGTAVLKAVGDQTEVTVNITPGPAGVDQPAHIHEGTCANLNPKPAFPLSPVRDGKSVTTVNVKLTDLLARPFAINVHKSAQEIAVYVACGEIVAALPRTGGESAGVPVWAVLLLGALLMGAGYALRRRLA</sequence>
<evidence type="ECO:0008006" key="5">
    <source>
        <dbReference type="Google" id="ProtNLM"/>
    </source>
</evidence>
<accession>A0A2H5Y9T0</accession>
<name>A0A2H5Y9T0_9CHLR</name>
<feature type="transmembrane region" description="Helical" evidence="1">
    <location>
        <begin position="144"/>
        <end position="163"/>
    </location>
</feature>
<dbReference type="AlphaFoldDB" id="A0A2H5Y9T0"/>
<evidence type="ECO:0000256" key="2">
    <source>
        <dbReference type="SAM" id="SignalP"/>
    </source>
</evidence>
<feature type="signal peptide" evidence="2">
    <location>
        <begin position="1"/>
        <end position="24"/>
    </location>
</feature>
<keyword evidence="1" id="KW-1133">Transmembrane helix</keyword>
<evidence type="ECO:0000256" key="1">
    <source>
        <dbReference type="SAM" id="Phobius"/>
    </source>
</evidence>
<proteinExistence type="predicted"/>
<dbReference type="EMBL" id="BEHY01000119">
    <property type="protein sequence ID" value="GBD10180.1"/>
    <property type="molecule type" value="Genomic_DNA"/>
</dbReference>
<keyword evidence="2" id="KW-0732">Signal</keyword>
<dbReference type="Proteomes" id="UP000236642">
    <property type="component" value="Unassembled WGS sequence"/>
</dbReference>